<feature type="domain" description="CoA carboxyltransferase C-terminal" evidence="10">
    <location>
        <begin position="875"/>
        <end position="1114"/>
    </location>
</feature>
<evidence type="ECO:0000256" key="2">
    <source>
        <dbReference type="ARBA" id="ARBA00022598"/>
    </source>
</evidence>
<dbReference type="PROSITE" id="PS00188">
    <property type="entry name" value="BIOTIN"/>
    <property type="match status" value="1"/>
</dbReference>
<evidence type="ECO:0000259" key="9">
    <source>
        <dbReference type="PROSITE" id="PS50979"/>
    </source>
</evidence>
<keyword evidence="2" id="KW-0436">Ligase</keyword>
<comment type="caution">
    <text evidence="11">The sequence shown here is derived from an EMBL/GenBank/DDBJ whole genome shotgun (WGS) entry which is preliminary data.</text>
</comment>
<dbReference type="GO" id="GO:0005524">
    <property type="term" value="F:ATP binding"/>
    <property type="evidence" value="ECO:0007669"/>
    <property type="project" value="UniProtKB-UniRule"/>
</dbReference>
<evidence type="ECO:0000313" key="11">
    <source>
        <dbReference type="EMBL" id="TYL70912.1"/>
    </source>
</evidence>
<dbReference type="SUPFAM" id="SSF56059">
    <property type="entry name" value="Glutathione synthetase ATP-binding domain-like"/>
    <property type="match status" value="1"/>
</dbReference>
<dbReference type="InterPro" id="IPR034733">
    <property type="entry name" value="AcCoA_carboxyl_beta"/>
</dbReference>
<feature type="domain" description="ATP-grasp" evidence="8">
    <location>
        <begin position="118"/>
        <end position="318"/>
    </location>
</feature>
<dbReference type="SUPFAM" id="SSF52096">
    <property type="entry name" value="ClpP/crotonase"/>
    <property type="match status" value="2"/>
</dbReference>
<evidence type="ECO:0000259" key="10">
    <source>
        <dbReference type="PROSITE" id="PS50989"/>
    </source>
</evidence>
<keyword evidence="4 6" id="KW-0067">ATP-binding</keyword>
<keyword evidence="5" id="KW-0092">Biotin</keyword>
<dbReference type="Gene3D" id="3.30.1490.20">
    <property type="entry name" value="ATP-grasp fold, A domain"/>
    <property type="match status" value="1"/>
</dbReference>
<dbReference type="InterPro" id="IPR005481">
    <property type="entry name" value="BC-like_N"/>
</dbReference>
<reference evidence="11 12" key="1">
    <citation type="submission" date="2019-08" db="EMBL/GenBank/DDBJ databases">
        <title>Bradyrhizobium hipponensis sp. nov., a rhizobium isolated from a Lupinus angustifolius root nodule in Tunisia.</title>
        <authorList>
            <person name="Off K."/>
            <person name="Rejili M."/>
            <person name="Mars M."/>
            <person name="Brachmann A."/>
            <person name="Marin M."/>
        </authorList>
    </citation>
    <scope>NUCLEOTIDE SEQUENCE [LARGE SCALE GENOMIC DNA]</scope>
    <source>
        <strain evidence="11 12">CTAW11</strain>
    </source>
</reference>
<evidence type="ECO:0000259" key="7">
    <source>
        <dbReference type="PROSITE" id="PS50968"/>
    </source>
</evidence>
<evidence type="ECO:0000256" key="5">
    <source>
        <dbReference type="ARBA" id="ARBA00023267"/>
    </source>
</evidence>
<evidence type="ECO:0000256" key="1">
    <source>
        <dbReference type="ARBA" id="ARBA00001953"/>
    </source>
</evidence>
<dbReference type="AlphaFoldDB" id="A0A5S4VYZ0"/>
<dbReference type="InterPro" id="IPR051602">
    <property type="entry name" value="ACC_Biotin_Carboxylase"/>
</dbReference>
<keyword evidence="3 6" id="KW-0547">Nucleotide-binding</keyword>
<dbReference type="PANTHER" id="PTHR48095:SF5">
    <property type="entry name" value="BLL7292 PROTEIN"/>
    <property type="match status" value="1"/>
</dbReference>
<dbReference type="PROSITE" id="PS50975">
    <property type="entry name" value="ATP_GRASP"/>
    <property type="match status" value="1"/>
</dbReference>
<dbReference type="InterPro" id="IPR013815">
    <property type="entry name" value="ATP_grasp_subdomain_1"/>
</dbReference>
<dbReference type="InterPro" id="IPR011761">
    <property type="entry name" value="ATP-grasp"/>
</dbReference>
<dbReference type="InterPro" id="IPR001882">
    <property type="entry name" value="Biotin_BS"/>
</dbReference>
<evidence type="ECO:0000259" key="8">
    <source>
        <dbReference type="PROSITE" id="PS50975"/>
    </source>
</evidence>
<dbReference type="OrthoDB" id="9763189at2"/>
<dbReference type="Pfam" id="PF00289">
    <property type="entry name" value="Biotin_carb_N"/>
    <property type="match status" value="1"/>
</dbReference>
<dbReference type="GO" id="GO:0046872">
    <property type="term" value="F:metal ion binding"/>
    <property type="evidence" value="ECO:0007669"/>
    <property type="project" value="InterPro"/>
</dbReference>
<dbReference type="Pfam" id="PF02785">
    <property type="entry name" value="Biotin_carb_C"/>
    <property type="match status" value="1"/>
</dbReference>
<name>A0A5S4VYZ0_9BRAD</name>
<dbReference type="PROSITE" id="PS00867">
    <property type="entry name" value="CPSASE_2"/>
    <property type="match status" value="1"/>
</dbReference>
<dbReference type="Proteomes" id="UP000324853">
    <property type="component" value="Unassembled WGS sequence"/>
</dbReference>
<dbReference type="InterPro" id="IPR016185">
    <property type="entry name" value="PreATP-grasp_dom_sf"/>
</dbReference>
<dbReference type="Gene3D" id="3.90.226.10">
    <property type="entry name" value="2-enoyl-CoA Hydratase, Chain A, domain 1"/>
    <property type="match status" value="2"/>
</dbReference>
<dbReference type="GO" id="GO:0016874">
    <property type="term" value="F:ligase activity"/>
    <property type="evidence" value="ECO:0007669"/>
    <property type="project" value="UniProtKB-KW"/>
</dbReference>
<dbReference type="InterPro" id="IPR029045">
    <property type="entry name" value="ClpP/crotonase-like_dom_sf"/>
</dbReference>
<dbReference type="PROSITE" id="PS50979">
    <property type="entry name" value="BC"/>
    <property type="match status" value="1"/>
</dbReference>
<proteinExistence type="predicted"/>
<feature type="domain" description="Biotin carboxylation" evidence="9">
    <location>
        <begin position="1"/>
        <end position="455"/>
    </location>
</feature>
<dbReference type="RefSeq" id="WP_148756541.1">
    <property type="nucleotide sequence ID" value="NZ_VSSR01000121.1"/>
</dbReference>
<comment type="cofactor">
    <cofactor evidence="1">
        <name>biotin</name>
        <dbReference type="ChEBI" id="CHEBI:57586"/>
    </cofactor>
</comment>
<dbReference type="PROSITE" id="PS50989">
    <property type="entry name" value="COA_CT_CTER"/>
    <property type="match status" value="1"/>
</dbReference>
<dbReference type="SUPFAM" id="SSF51230">
    <property type="entry name" value="Single hybrid motif"/>
    <property type="match status" value="1"/>
</dbReference>
<dbReference type="CDD" id="cd06850">
    <property type="entry name" value="biotinyl_domain"/>
    <property type="match status" value="1"/>
</dbReference>
<dbReference type="Gene3D" id="3.40.50.20">
    <property type="match status" value="1"/>
</dbReference>
<dbReference type="InterPro" id="IPR011053">
    <property type="entry name" value="Single_hybrid_motif"/>
</dbReference>
<dbReference type="InterPro" id="IPR011054">
    <property type="entry name" value="Rudment_hybrid_motif"/>
</dbReference>
<organism evidence="11 12">
    <name type="scientific">Bradyrhizobium cytisi</name>
    <dbReference type="NCBI Taxonomy" id="515489"/>
    <lineage>
        <taxon>Bacteria</taxon>
        <taxon>Pseudomonadati</taxon>
        <taxon>Pseudomonadota</taxon>
        <taxon>Alphaproteobacteria</taxon>
        <taxon>Hyphomicrobiales</taxon>
        <taxon>Nitrobacteraceae</taxon>
        <taxon>Bradyrhizobium</taxon>
    </lineage>
</organism>
<evidence type="ECO:0000256" key="4">
    <source>
        <dbReference type="ARBA" id="ARBA00022840"/>
    </source>
</evidence>
<feature type="domain" description="Lipoyl-binding" evidence="7">
    <location>
        <begin position="524"/>
        <end position="595"/>
    </location>
</feature>
<dbReference type="SUPFAM" id="SSF51246">
    <property type="entry name" value="Rudiment single hybrid motif"/>
    <property type="match status" value="1"/>
</dbReference>
<dbReference type="InterPro" id="IPR011764">
    <property type="entry name" value="Biotin_carboxylation_dom"/>
</dbReference>
<keyword evidence="12" id="KW-1185">Reference proteome</keyword>
<dbReference type="EMBL" id="VSSR01000121">
    <property type="protein sequence ID" value="TYL70912.1"/>
    <property type="molecule type" value="Genomic_DNA"/>
</dbReference>
<evidence type="ECO:0000256" key="3">
    <source>
        <dbReference type="ARBA" id="ARBA00022741"/>
    </source>
</evidence>
<dbReference type="InterPro" id="IPR000089">
    <property type="entry name" value="Biotin_lipoyl"/>
</dbReference>
<dbReference type="InterPro" id="IPR011763">
    <property type="entry name" value="COA_CT_C"/>
</dbReference>
<protein>
    <submittedName>
        <fullName evidence="11">Carbamoyl-phosphate synthase large subunit</fullName>
    </submittedName>
</protein>
<dbReference type="SMART" id="SM00878">
    <property type="entry name" value="Biotin_carb_C"/>
    <property type="match status" value="1"/>
</dbReference>
<dbReference type="Pfam" id="PF00364">
    <property type="entry name" value="Biotin_lipoyl"/>
    <property type="match status" value="1"/>
</dbReference>
<dbReference type="InterPro" id="IPR005482">
    <property type="entry name" value="Biotin_COase_C"/>
</dbReference>
<dbReference type="Gene3D" id="3.30.470.20">
    <property type="entry name" value="ATP-grasp fold, B domain"/>
    <property type="match status" value="1"/>
</dbReference>
<gene>
    <name evidence="11" type="ORF">FXB38_40890</name>
</gene>
<dbReference type="Gene3D" id="2.40.50.100">
    <property type="match status" value="1"/>
</dbReference>
<dbReference type="SUPFAM" id="SSF52440">
    <property type="entry name" value="PreATP-grasp domain"/>
    <property type="match status" value="1"/>
</dbReference>
<dbReference type="Pfam" id="PF01039">
    <property type="entry name" value="Carboxyl_trans"/>
    <property type="match status" value="1"/>
</dbReference>
<evidence type="ECO:0000256" key="6">
    <source>
        <dbReference type="PROSITE-ProRule" id="PRU00409"/>
    </source>
</evidence>
<evidence type="ECO:0000313" key="12">
    <source>
        <dbReference type="Proteomes" id="UP000324853"/>
    </source>
</evidence>
<dbReference type="Pfam" id="PF02786">
    <property type="entry name" value="CPSase_L_D2"/>
    <property type="match status" value="1"/>
</dbReference>
<dbReference type="PROSITE" id="PS50968">
    <property type="entry name" value="BIOTINYL_LIPOYL"/>
    <property type="match status" value="1"/>
</dbReference>
<dbReference type="InterPro" id="IPR005479">
    <property type="entry name" value="CPAse_ATP-bd"/>
</dbReference>
<dbReference type="PANTHER" id="PTHR48095">
    <property type="entry name" value="PYRUVATE CARBOXYLASE SUBUNIT A"/>
    <property type="match status" value="1"/>
</dbReference>
<sequence length="1132" mass="121716">MKSLLIANRGEIAIRIARAAADLKIRSVGIFSEDDATSLHTRRCDDVRALKGMGPKAYLDAAQIIAVAKEAGCDAIHPGYGFLSENADFAAACGHAGITFVGPSPQTLNVFGDKGSARAMATKCGVPVMRGTSQATTLAEAGRMFDSLGGLMIKAVAGGGGRGMRPVHSREELEQAYELCRAEALQAFGNADVYVEELFPRARHVEVQIVGDGTGAVSHIWERECSVQRQRQKLIEIAPAPALDGDVRQRLLQAAVNLASAVKYRNVGTFEFLVDASDGSGAAKIAFIEANARLQVEHTVSEEITGVDLVRAQLEIARGARLGDIGLDQASISSPCGIAIQMRVNMETMSDDGQARPCGGTLSVFEPPSGPGIRVDAYGYAGYRTNPRFDSLLAKVIVHARSDDFAEVGERAYRALSEFRIAGAPTNAGFLKSVLKHPDFRAGRIHTRFVEERIADLLAMDDDAHPSLYFQPESGTQIRHPAGARIDARDPLAVLTYGQERRDEATGNSGRQAINDHTGLAGPDGTVPLLALMQGTIVSISVNEGDLVRKGQQILVMEAMKMQHLITAVVGGRLKLLTIAIGDTIFEGHPLAFIEPSDVAGHAPENDQEIDLDEIRPDLAEVLERHEKTKDINRPAAVAKRRRTDQRTARENIEALVDPGSFHEYGALVVAARRSTTPMEQLIETTQADGLIMGLATINGDHFTDKDSRAAVVAYDYTVIAGTQGTKGHEKMDRMFSLAENWRIPLVLFAEGGGGRPGDSDHRSVAGLELVTFNRFARLSGLVPLVGITSGRCFAGNAVLLGCCDVIIATANSTIGMAGPAMIEGGGLGVFKPEEVGPMSVQVPNGVVDIAVEDETQAVAVAKQYLSYFQGATSGWSCSDQRLLRHVVPRDRLRAYDMRKVIETMADTGSMLEIRRGFGPGMITALIRIEGKPIGVVANNPVHLAGAIDSPAADKAARFMQLCDAHDIPLLFLCDTPGNMVGPEHEKTGLVRHCCRAYLVGANVSVPTFTVIIRKGYGLGAMGMAGGSFHATVFTISWPTGEFGGMGLEGQVKLDRRNELSAIEDPAERLSTFKRMVADRYEHGKAVNEASFFEIDDVIDPAKTREWILAGLRSVPPPPTRIGKKRPFVDGW</sequence>
<accession>A0A5S4VYZ0</accession>